<dbReference type="Gene3D" id="1.25.40.10">
    <property type="entry name" value="Tetratricopeptide repeat domain"/>
    <property type="match status" value="1"/>
</dbReference>
<organism evidence="1 2">
    <name type="scientific">Chryseobacterium viscerum</name>
    <dbReference type="NCBI Taxonomy" id="1037377"/>
    <lineage>
        <taxon>Bacteria</taxon>
        <taxon>Pseudomonadati</taxon>
        <taxon>Bacteroidota</taxon>
        <taxon>Flavobacteriia</taxon>
        <taxon>Flavobacteriales</taxon>
        <taxon>Weeksellaceae</taxon>
        <taxon>Chryseobacterium group</taxon>
        <taxon>Chryseobacterium</taxon>
    </lineage>
</organism>
<reference evidence="1 2" key="1">
    <citation type="journal article" date="2019" name="Stand. Genomic Sci.">
        <title>Draft Whole-Genome Sequence of a Novel Chryseobacterium viscerum Strain Isolated from Fresh Water at Dripping Springs, New Mexico.</title>
        <authorList>
            <person name="Kyndt J.A."/>
            <person name="Moore T.C."/>
        </authorList>
    </citation>
    <scope>NUCLEOTIDE SEQUENCE [LARGE SCALE GENOMIC DNA]</scope>
    <source>
        <strain evidence="1 2">DPS</strain>
    </source>
</reference>
<accession>A0A5N4BV99</accession>
<dbReference type="InterPro" id="IPR011990">
    <property type="entry name" value="TPR-like_helical_dom_sf"/>
</dbReference>
<name>A0A5N4BV99_9FLAO</name>
<dbReference type="SUPFAM" id="SSF48452">
    <property type="entry name" value="TPR-like"/>
    <property type="match status" value="1"/>
</dbReference>
<keyword evidence="2" id="KW-1185">Reference proteome</keyword>
<sequence>MINELQKGKDLMDNGQYMSAVIILQNINGLSPKSENYRLLFMSNCWYKLEEYQWAIDIANNVLKNDEHNEIASQIKYLSYCELKEFDNALAEIIRFLSFNEADLYKVTLEELLTDIRDGFINEQDIVSKIKEFALKNKCFE</sequence>
<comment type="caution">
    <text evidence="1">The sequence shown here is derived from an EMBL/GenBank/DDBJ whole genome shotgun (WGS) entry which is preliminary data.</text>
</comment>
<evidence type="ECO:0008006" key="3">
    <source>
        <dbReference type="Google" id="ProtNLM"/>
    </source>
</evidence>
<dbReference type="RefSeq" id="WP_152288634.1">
    <property type="nucleotide sequence ID" value="NZ_VTPV01000001.1"/>
</dbReference>
<gene>
    <name evidence="1" type="ORF">F8D52_00955</name>
</gene>
<proteinExistence type="predicted"/>
<evidence type="ECO:0000313" key="2">
    <source>
        <dbReference type="Proteomes" id="UP000326384"/>
    </source>
</evidence>
<evidence type="ECO:0000313" key="1">
    <source>
        <dbReference type="EMBL" id="KAB1232364.1"/>
    </source>
</evidence>
<dbReference type="Proteomes" id="UP000326384">
    <property type="component" value="Unassembled WGS sequence"/>
</dbReference>
<protein>
    <recommendedName>
        <fullName evidence="3">Tetratricopeptide repeat protein</fullName>
    </recommendedName>
</protein>
<dbReference type="EMBL" id="VTPV01000001">
    <property type="protein sequence ID" value="KAB1232364.1"/>
    <property type="molecule type" value="Genomic_DNA"/>
</dbReference>